<comment type="caution">
    <text evidence="2">The sequence shown here is derived from an EMBL/GenBank/DDBJ whole genome shotgun (WGS) entry which is preliminary data.</text>
</comment>
<organism evidence="2">
    <name type="scientific">Sesamum radiatum</name>
    <name type="common">Black benniseed</name>
    <dbReference type="NCBI Taxonomy" id="300843"/>
    <lineage>
        <taxon>Eukaryota</taxon>
        <taxon>Viridiplantae</taxon>
        <taxon>Streptophyta</taxon>
        <taxon>Embryophyta</taxon>
        <taxon>Tracheophyta</taxon>
        <taxon>Spermatophyta</taxon>
        <taxon>Magnoliopsida</taxon>
        <taxon>eudicotyledons</taxon>
        <taxon>Gunneridae</taxon>
        <taxon>Pentapetalae</taxon>
        <taxon>asterids</taxon>
        <taxon>lamiids</taxon>
        <taxon>Lamiales</taxon>
        <taxon>Pedaliaceae</taxon>
        <taxon>Sesamum</taxon>
    </lineage>
</organism>
<feature type="compositionally biased region" description="Polar residues" evidence="1">
    <location>
        <begin position="1"/>
        <end position="16"/>
    </location>
</feature>
<gene>
    <name evidence="2" type="ORF">Sradi_3162300</name>
</gene>
<accession>A0AAW2RF03</accession>
<reference evidence="2" key="1">
    <citation type="submission" date="2020-06" db="EMBL/GenBank/DDBJ databases">
        <authorList>
            <person name="Li T."/>
            <person name="Hu X."/>
            <person name="Zhang T."/>
            <person name="Song X."/>
            <person name="Zhang H."/>
            <person name="Dai N."/>
            <person name="Sheng W."/>
            <person name="Hou X."/>
            <person name="Wei L."/>
        </authorList>
    </citation>
    <scope>NUCLEOTIDE SEQUENCE</scope>
    <source>
        <strain evidence="2">G02</strain>
        <tissue evidence="2">Leaf</tissue>
    </source>
</reference>
<sequence>MTIPTSQFSQSATLPTNPLKLHRRPTSPADERRLQYLMQVSKGPSMPSPEVIDLERFRSTLRSADDDRCSNMSIDKWVKFWSKKTIKYHLPPPRKEKKTVRPRSTHNPLGDITAHKRWSIAEETLFEKLCIEGNLKEEVYLAAYLAC</sequence>
<dbReference type="AlphaFoldDB" id="A0AAW2RF03"/>
<evidence type="ECO:0000313" key="2">
    <source>
        <dbReference type="EMBL" id="KAL0378568.1"/>
    </source>
</evidence>
<reference evidence="2" key="2">
    <citation type="journal article" date="2024" name="Plant">
        <title>Genomic evolution and insights into agronomic trait innovations of Sesamum species.</title>
        <authorList>
            <person name="Miao H."/>
            <person name="Wang L."/>
            <person name="Qu L."/>
            <person name="Liu H."/>
            <person name="Sun Y."/>
            <person name="Le M."/>
            <person name="Wang Q."/>
            <person name="Wei S."/>
            <person name="Zheng Y."/>
            <person name="Lin W."/>
            <person name="Duan Y."/>
            <person name="Cao H."/>
            <person name="Xiong S."/>
            <person name="Wang X."/>
            <person name="Wei L."/>
            <person name="Li C."/>
            <person name="Ma Q."/>
            <person name="Ju M."/>
            <person name="Zhao R."/>
            <person name="Li G."/>
            <person name="Mu C."/>
            <person name="Tian Q."/>
            <person name="Mei H."/>
            <person name="Zhang T."/>
            <person name="Gao T."/>
            <person name="Zhang H."/>
        </authorList>
    </citation>
    <scope>NUCLEOTIDE SEQUENCE</scope>
    <source>
        <strain evidence="2">G02</strain>
    </source>
</reference>
<name>A0AAW2RF03_SESRA</name>
<proteinExistence type="predicted"/>
<dbReference type="EMBL" id="JACGWJ010000013">
    <property type="protein sequence ID" value="KAL0378568.1"/>
    <property type="molecule type" value="Genomic_DNA"/>
</dbReference>
<protein>
    <submittedName>
        <fullName evidence="2">Uncharacterized protein</fullName>
    </submittedName>
</protein>
<evidence type="ECO:0000256" key="1">
    <source>
        <dbReference type="SAM" id="MobiDB-lite"/>
    </source>
</evidence>
<feature type="region of interest" description="Disordered" evidence="1">
    <location>
        <begin position="1"/>
        <end position="30"/>
    </location>
</feature>